<gene>
    <name evidence="1" type="ORF">METZ01_LOCUS491778</name>
</gene>
<sequence>MSSLQQWEGKMLPGVWKKSVNIEIEKLGLDGWELVTVLPGKEDRRELYFKRPKVSIESSGDSATKSKPTFKFTDDLRKAFREGLEEE</sequence>
<reference evidence="1" key="1">
    <citation type="submission" date="2018-05" db="EMBL/GenBank/DDBJ databases">
        <authorList>
            <person name="Lanie J.A."/>
            <person name="Ng W.-L."/>
            <person name="Kazmierczak K.M."/>
            <person name="Andrzejewski T.M."/>
            <person name="Davidsen T.M."/>
            <person name="Wayne K.J."/>
            <person name="Tettelin H."/>
            <person name="Glass J.I."/>
            <person name="Rusch D."/>
            <person name="Podicherti R."/>
            <person name="Tsui H.-C.T."/>
            <person name="Winkler M.E."/>
        </authorList>
    </citation>
    <scope>NUCLEOTIDE SEQUENCE</scope>
</reference>
<evidence type="ECO:0008006" key="2">
    <source>
        <dbReference type="Google" id="ProtNLM"/>
    </source>
</evidence>
<protein>
    <recommendedName>
        <fullName evidence="2">DUF4177 domain-containing protein</fullName>
    </recommendedName>
</protein>
<dbReference type="AlphaFoldDB" id="A0A383D3M9"/>
<name>A0A383D3M9_9ZZZZ</name>
<accession>A0A383D3M9</accession>
<evidence type="ECO:0000313" key="1">
    <source>
        <dbReference type="EMBL" id="SVE38924.1"/>
    </source>
</evidence>
<dbReference type="EMBL" id="UINC01213928">
    <property type="protein sequence ID" value="SVE38924.1"/>
    <property type="molecule type" value="Genomic_DNA"/>
</dbReference>
<proteinExistence type="predicted"/>
<organism evidence="1">
    <name type="scientific">marine metagenome</name>
    <dbReference type="NCBI Taxonomy" id="408172"/>
    <lineage>
        <taxon>unclassified sequences</taxon>
        <taxon>metagenomes</taxon>
        <taxon>ecological metagenomes</taxon>
    </lineage>
</organism>